<dbReference type="Proteomes" id="UP000000578">
    <property type="component" value="Chromosome"/>
</dbReference>
<organism evidence="2 3">
    <name type="scientific">Nanoarchaeum equitans (strain Kin4-M)</name>
    <dbReference type="NCBI Taxonomy" id="228908"/>
    <lineage>
        <taxon>Archaea</taxon>
        <taxon>Nanobdellota</taxon>
        <taxon>Candidatus Nanoarchaeia</taxon>
        <taxon>Nanoarchaeales</taxon>
        <taxon>Nanoarchaeaceae</taxon>
        <taxon>Nanoarchaeum</taxon>
    </lineage>
</organism>
<protein>
    <submittedName>
        <fullName evidence="2">NEQ006</fullName>
    </submittedName>
</protein>
<keyword evidence="1" id="KW-0812">Transmembrane</keyword>
<feature type="transmembrane region" description="Helical" evidence="1">
    <location>
        <begin position="56"/>
        <end position="75"/>
    </location>
</feature>
<dbReference type="EMBL" id="AE017199">
    <property type="protein sequence ID" value="AAR38862.1"/>
    <property type="molecule type" value="Genomic_DNA"/>
</dbReference>
<feature type="transmembrane region" description="Helical" evidence="1">
    <location>
        <begin position="95"/>
        <end position="112"/>
    </location>
</feature>
<feature type="transmembrane region" description="Helical" evidence="1">
    <location>
        <begin position="15"/>
        <end position="44"/>
    </location>
</feature>
<dbReference type="EnsemblBacteria" id="AAR38862">
    <property type="protein sequence ID" value="AAR38862"/>
    <property type="gene ID" value="NEQ006"/>
</dbReference>
<dbReference type="AlphaFoldDB" id="Q74MF7"/>
<feature type="transmembrane region" description="Helical" evidence="1">
    <location>
        <begin position="124"/>
        <end position="149"/>
    </location>
</feature>
<evidence type="ECO:0000256" key="1">
    <source>
        <dbReference type="SAM" id="Phobius"/>
    </source>
</evidence>
<sequence length="184" mass="21641">MEKIFLGMEIQKEAVAIVFIIFSLILFIYNSFFALLFPFILLNYYLLSKSKDIDDFVVINMVMLFSILLVYHLIFDSLTKGQWDLQGFFYYIDEYESHIFMLIPLLIIFPFININKDNLLLNSFLIGLGLFLSIEGKIFPFVIISLMFIYPFVNKDKKELILLTLGFGFAIAIFYFATKFFLNQ</sequence>
<feature type="transmembrane region" description="Helical" evidence="1">
    <location>
        <begin position="161"/>
        <end position="182"/>
    </location>
</feature>
<keyword evidence="1" id="KW-0472">Membrane</keyword>
<dbReference type="BioCyc" id="NEQU228908:GJB6-8-MONOMER"/>
<dbReference type="KEGG" id="neq:NEQ006"/>
<reference evidence="2 3" key="1">
    <citation type="journal article" date="2003" name="Proc. Natl. Acad. Sci. U.S.A.">
        <title>The genome of Nanoarchaeum equitans: insights into early archaeal evolution and derived parasitism.</title>
        <authorList>
            <person name="Waters E."/>
            <person name="Hohn M.J."/>
            <person name="Ahel I."/>
            <person name="Graham D.E."/>
            <person name="Adams M.D."/>
            <person name="Barnstead M."/>
            <person name="Beeson K.Y."/>
            <person name="Bibbs L."/>
            <person name="Bolanos R."/>
            <person name="Keller M."/>
            <person name="Kretz K."/>
            <person name="Lin X."/>
            <person name="Mathur E."/>
            <person name="Ni J."/>
            <person name="Podar M."/>
            <person name="Richardson T."/>
            <person name="Sutton G.G."/>
            <person name="Simon M."/>
            <person name="Soll D."/>
            <person name="Stetter K.O."/>
            <person name="Short J.M."/>
            <person name="Noordewier M."/>
        </authorList>
    </citation>
    <scope>NUCLEOTIDE SEQUENCE [LARGE SCALE GENOMIC DNA]</scope>
    <source>
        <strain evidence="2 3">Kin4-M</strain>
    </source>
</reference>
<dbReference type="STRING" id="228908.NEQ006"/>
<name>Q74MF7_NANEQ</name>
<evidence type="ECO:0000313" key="2">
    <source>
        <dbReference type="EMBL" id="AAR38862.1"/>
    </source>
</evidence>
<keyword evidence="1" id="KW-1133">Transmembrane helix</keyword>
<evidence type="ECO:0000313" key="3">
    <source>
        <dbReference type="Proteomes" id="UP000000578"/>
    </source>
</evidence>
<keyword evidence="3" id="KW-1185">Reference proteome</keyword>
<accession>Q74MF7</accession>
<dbReference type="HOGENOM" id="CLU_1465127_0_0_2"/>
<proteinExistence type="predicted"/>
<gene>
    <name evidence="2" type="ordered locus">NEQ006</name>
</gene>